<protein>
    <submittedName>
        <fullName evidence="1">Uncharacterized protein</fullName>
    </submittedName>
</protein>
<evidence type="ECO:0000313" key="2">
    <source>
        <dbReference type="Proteomes" id="UP000324222"/>
    </source>
</evidence>
<dbReference type="Proteomes" id="UP000324222">
    <property type="component" value="Unassembled WGS sequence"/>
</dbReference>
<comment type="caution">
    <text evidence="1">The sequence shown here is derived from an EMBL/GenBank/DDBJ whole genome shotgun (WGS) entry which is preliminary data.</text>
</comment>
<dbReference type="AlphaFoldDB" id="A0A5B7JIP7"/>
<name>A0A5B7JIP7_PORTR</name>
<evidence type="ECO:0000313" key="1">
    <source>
        <dbReference type="EMBL" id="MPC96600.1"/>
    </source>
</evidence>
<keyword evidence="2" id="KW-1185">Reference proteome</keyword>
<reference evidence="1 2" key="1">
    <citation type="submission" date="2019-05" db="EMBL/GenBank/DDBJ databases">
        <title>Another draft genome of Portunus trituberculatus and its Hox gene families provides insights of decapod evolution.</title>
        <authorList>
            <person name="Jeong J.-H."/>
            <person name="Song I."/>
            <person name="Kim S."/>
            <person name="Choi T."/>
            <person name="Kim D."/>
            <person name="Ryu S."/>
            <person name="Kim W."/>
        </authorList>
    </citation>
    <scope>NUCLEOTIDE SEQUENCE [LARGE SCALE GENOMIC DNA]</scope>
    <source>
        <tissue evidence="1">Muscle</tissue>
    </source>
</reference>
<dbReference type="EMBL" id="VSRR010106650">
    <property type="protein sequence ID" value="MPC96600.1"/>
    <property type="molecule type" value="Genomic_DNA"/>
</dbReference>
<proteinExistence type="predicted"/>
<gene>
    <name evidence="1" type="ORF">E2C01_091867</name>
</gene>
<organism evidence="1 2">
    <name type="scientific">Portunus trituberculatus</name>
    <name type="common">Swimming crab</name>
    <name type="synonym">Neptunus trituberculatus</name>
    <dbReference type="NCBI Taxonomy" id="210409"/>
    <lineage>
        <taxon>Eukaryota</taxon>
        <taxon>Metazoa</taxon>
        <taxon>Ecdysozoa</taxon>
        <taxon>Arthropoda</taxon>
        <taxon>Crustacea</taxon>
        <taxon>Multicrustacea</taxon>
        <taxon>Malacostraca</taxon>
        <taxon>Eumalacostraca</taxon>
        <taxon>Eucarida</taxon>
        <taxon>Decapoda</taxon>
        <taxon>Pleocyemata</taxon>
        <taxon>Brachyura</taxon>
        <taxon>Eubrachyura</taxon>
        <taxon>Portunoidea</taxon>
        <taxon>Portunidae</taxon>
        <taxon>Portuninae</taxon>
        <taxon>Portunus</taxon>
    </lineage>
</organism>
<sequence>MRSICWHEARRVRLAEGCSLLSPCQPCRCMWAGRARLFRGLHMFSRPFAPPRVFSHLNCM</sequence>
<accession>A0A5B7JIP7</accession>